<protein>
    <submittedName>
        <fullName evidence="1">Uncharacterized protein</fullName>
    </submittedName>
</protein>
<organism evidence="1 2">
    <name type="scientific">Heyndrickxia coagulans</name>
    <name type="common">Weizmannia coagulans</name>
    <dbReference type="NCBI Taxonomy" id="1398"/>
    <lineage>
        <taxon>Bacteria</taxon>
        <taxon>Bacillati</taxon>
        <taxon>Bacillota</taxon>
        <taxon>Bacilli</taxon>
        <taxon>Bacillales</taxon>
        <taxon>Bacillaceae</taxon>
        <taxon>Heyndrickxia</taxon>
    </lineage>
</organism>
<sequence length="56" mass="6207">MQKAAVDNLHQRCGMGGYARKGSPLWLSPSDQVFPFQPTKSRSIQSSLNGCFPFFS</sequence>
<name>A0A133KJS5_HEYCO</name>
<reference evidence="2" key="1">
    <citation type="submission" date="2016-01" db="EMBL/GenBank/DDBJ databases">
        <authorList>
            <person name="Mitreva M."/>
            <person name="Pepin K.H."/>
            <person name="Mihindukulasuriya K.A."/>
            <person name="Fulton R."/>
            <person name="Fronick C."/>
            <person name="O'Laughlin M."/>
            <person name="Miner T."/>
            <person name="Herter B."/>
            <person name="Rosa B.A."/>
            <person name="Cordes M."/>
            <person name="Tomlinson C."/>
            <person name="Wollam A."/>
            <person name="Palsikar V.B."/>
            <person name="Mardis E.R."/>
            <person name="Wilson R.K."/>
        </authorList>
    </citation>
    <scope>NUCLEOTIDE SEQUENCE [LARGE SCALE GENOMIC DNA]</scope>
    <source>
        <strain evidence="2">GED7749B</strain>
    </source>
</reference>
<dbReference type="EMBL" id="LRPN01000109">
    <property type="protein sequence ID" value="KWZ79748.1"/>
    <property type="molecule type" value="Genomic_DNA"/>
</dbReference>
<dbReference type="AlphaFoldDB" id="A0A133KJS5"/>
<evidence type="ECO:0000313" key="1">
    <source>
        <dbReference type="EMBL" id="KWZ79748.1"/>
    </source>
</evidence>
<evidence type="ECO:0000313" key="2">
    <source>
        <dbReference type="Proteomes" id="UP000070376"/>
    </source>
</evidence>
<comment type="caution">
    <text evidence="1">The sequence shown here is derived from an EMBL/GenBank/DDBJ whole genome shotgun (WGS) entry which is preliminary data.</text>
</comment>
<proteinExistence type="predicted"/>
<accession>A0A133KJS5</accession>
<gene>
    <name evidence="1" type="ORF">HMPREF3213_02524</name>
</gene>
<dbReference type="Proteomes" id="UP000070376">
    <property type="component" value="Unassembled WGS sequence"/>
</dbReference>